<dbReference type="CDD" id="cd01300">
    <property type="entry name" value="YtcJ_like"/>
    <property type="match status" value="1"/>
</dbReference>
<dbReference type="Gene3D" id="2.30.40.10">
    <property type="entry name" value="Urease, subunit C, domain 1"/>
    <property type="match status" value="1"/>
</dbReference>
<dbReference type="InterPro" id="IPR011059">
    <property type="entry name" value="Metal-dep_hydrolase_composite"/>
</dbReference>
<dbReference type="PANTHER" id="PTHR22642:SF2">
    <property type="entry name" value="PROTEIN LONG AFTER FAR-RED 3"/>
    <property type="match status" value="1"/>
</dbReference>
<dbReference type="InterPro" id="IPR033932">
    <property type="entry name" value="YtcJ-like"/>
</dbReference>
<dbReference type="PANTHER" id="PTHR22642">
    <property type="entry name" value="IMIDAZOLONEPROPIONASE"/>
    <property type="match status" value="1"/>
</dbReference>
<protein>
    <submittedName>
        <fullName evidence="2">Amidohydrolase</fullName>
    </submittedName>
</protein>
<evidence type="ECO:0000313" key="3">
    <source>
        <dbReference type="Proteomes" id="UP000283128"/>
    </source>
</evidence>
<dbReference type="Gene3D" id="3.20.20.140">
    <property type="entry name" value="Metal-dependent hydrolases"/>
    <property type="match status" value="1"/>
</dbReference>
<proteinExistence type="predicted"/>
<dbReference type="Proteomes" id="UP000283128">
    <property type="component" value="Unassembled WGS sequence"/>
</dbReference>
<dbReference type="SUPFAM" id="SSF51338">
    <property type="entry name" value="Composite domain of metallo-dependent hydrolases"/>
    <property type="match status" value="1"/>
</dbReference>
<dbReference type="EMBL" id="RZYA01000016">
    <property type="protein sequence ID" value="RVU20034.1"/>
    <property type="molecule type" value="Genomic_DNA"/>
</dbReference>
<dbReference type="Gene3D" id="3.10.310.70">
    <property type="match status" value="1"/>
</dbReference>
<comment type="caution">
    <text evidence="2">The sequence shown here is derived from an EMBL/GenBank/DDBJ whole genome shotgun (WGS) entry which is preliminary data.</text>
</comment>
<keyword evidence="3" id="KW-1185">Reference proteome</keyword>
<keyword evidence="2" id="KW-0378">Hydrolase</keyword>
<organism evidence="2 3">
    <name type="scientific">Streptomyces antnestii</name>
    <dbReference type="NCBI Taxonomy" id="2494256"/>
    <lineage>
        <taxon>Bacteria</taxon>
        <taxon>Bacillati</taxon>
        <taxon>Actinomycetota</taxon>
        <taxon>Actinomycetes</taxon>
        <taxon>Kitasatosporales</taxon>
        <taxon>Streptomycetaceae</taxon>
        <taxon>Streptomyces</taxon>
    </lineage>
</organism>
<evidence type="ECO:0000259" key="1">
    <source>
        <dbReference type="Pfam" id="PF07969"/>
    </source>
</evidence>
<sequence length="551" mass="58745">MQADALVRVAHVETLDGADATSTPAPQVVAIRDGRVLAVGGEEVTASYRGPGTTVHDFPDAVLLPGLTDAHAHPVWGSIEIGSGIDLSGADSLEGVLDLVADALRSRPEDAWVTGYDLDLNHFPGAPGGAVLGERFPGRAVSLMTRDAHALVVSPRVVELAGLTGRETFSDKSCVEVGADGLPTGYILELQAMDLVFAHYPEVSTEDAAAYVLRQLDVLAGCGLTGLHALDFTDPSEAVYRKIEENGELPLRIRCSPLVPADSGPDDWAPVAGLQGTRGRRWWVEGVKFMLDGTADNGTAWFDHPDTHGENDTSLWRDVDAYRRAVRYFTERGIPTATHAIGDQAVRVALDVIAEAGPADRGPHRIEHIESLPDDLLDRFAELGVVASLQPVHGTRHTRADGDDNWSRRIGPDRAARGWRTRDLLRHGAVVALGSDWPIGPGDPRIALADCQLRRPVETPGTPPVQPEQALTALEAYRGMTRATAEAAGMSGELGRVEPGHLADFTLLAANPLHLSPEAQAANAVVATVVGGELIHHTTVTEVTEVTEGRL</sequence>
<dbReference type="OrthoDB" id="3173428at2"/>
<feature type="domain" description="Amidohydrolase 3" evidence="1">
    <location>
        <begin position="60"/>
        <end position="535"/>
    </location>
</feature>
<reference evidence="2 3" key="1">
    <citation type="submission" date="2019-01" db="EMBL/GenBank/DDBJ databases">
        <title>Genome sequences of Streptomyces and Rhizobium isolates collected from root and soil.</title>
        <authorList>
            <person name="Chhettri S."/>
            <person name="Sevigny J.L."/>
            <person name="Sen A."/>
            <person name="Ennis N."/>
            <person name="Tisa L."/>
        </authorList>
    </citation>
    <scope>NUCLEOTIDE SEQUENCE [LARGE SCALE GENOMIC DNA]</scope>
    <source>
        <strain evidence="2 3">San01</strain>
    </source>
</reference>
<evidence type="ECO:0000313" key="2">
    <source>
        <dbReference type="EMBL" id="RVU20034.1"/>
    </source>
</evidence>
<dbReference type="Pfam" id="PF07969">
    <property type="entry name" value="Amidohydro_3"/>
    <property type="match status" value="1"/>
</dbReference>
<dbReference type="InterPro" id="IPR032466">
    <property type="entry name" value="Metal_Hydrolase"/>
</dbReference>
<dbReference type="InterPro" id="IPR013108">
    <property type="entry name" value="Amidohydro_3"/>
</dbReference>
<accession>A0A437PCR0</accession>
<name>A0A437PCR0_9ACTN</name>
<dbReference type="GO" id="GO:0016810">
    <property type="term" value="F:hydrolase activity, acting on carbon-nitrogen (but not peptide) bonds"/>
    <property type="evidence" value="ECO:0007669"/>
    <property type="project" value="InterPro"/>
</dbReference>
<gene>
    <name evidence="2" type="ORF">EOT10_28540</name>
</gene>
<dbReference type="AlphaFoldDB" id="A0A437PCR0"/>
<dbReference type="SUPFAM" id="SSF51556">
    <property type="entry name" value="Metallo-dependent hydrolases"/>
    <property type="match status" value="1"/>
</dbReference>